<comment type="subcellular location">
    <subcellularLocation>
        <location evidence="1">Cell membrane</location>
        <topology evidence="1">Multi-pass membrane protein</topology>
    </subcellularLocation>
</comment>
<protein>
    <submittedName>
        <fullName evidence="7">Inner membrane protein</fullName>
    </submittedName>
</protein>
<keyword evidence="5 6" id="KW-0472">Membrane</keyword>
<reference evidence="7" key="1">
    <citation type="submission" date="2018-06" db="EMBL/GenBank/DDBJ databases">
        <authorList>
            <person name="Zhirakovskaya E."/>
        </authorList>
    </citation>
    <scope>NUCLEOTIDE SEQUENCE</scope>
</reference>
<dbReference type="Pfam" id="PF03601">
    <property type="entry name" value="Cons_hypoth698"/>
    <property type="match status" value="1"/>
</dbReference>
<feature type="transmembrane region" description="Helical" evidence="6">
    <location>
        <begin position="437"/>
        <end position="462"/>
    </location>
</feature>
<dbReference type="InterPro" id="IPR018383">
    <property type="entry name" value="UPF0324_pro"/>
</dbReference>
<gene>
    <name evidence="7" type="ORF">MNBD_DELTA04-450</name>
</gene>
<accession>A0A3B0V3E3</accession>
<dbReference type="AlphaFoldDB" id="A0A3B0V3E3"/>
<dbReference type="PANTHER" id="PTHR30106:SF1">
    <property type="entry name" value="UPF0324 MEMBRANE PROTEIN FN0533"/>
    <property type="match status" value="1"/>
</dbReference>
<evidence type="ECO:0000256" key="2">
    <source>
        <dbReference type="ARBA" id="ARBA00022475"/>
    </source>
</evidence>
<dbReference type="PANTHER" id="PTHR30106">
    <property type="entry name" value="INNER MEMBRANE PROTEIN YEIH-RELATED"/>
    <property type="match status" value="1"/>
</dbReference>
<keyword evidence="4 6" id="KW-1133">Transmembrane helix</keyword>
<keyword evidence="3 6" id="KW-0812">Transmembrane</keyword>
<sequence length="467" mass="51797">MTTKNENQESGLDVERVKSVGWKEMYLKEDWWAIWLGVGIVIVAYLFFVSGSSIKWIAVHPAKWHNFGQLGADFSKHIWQYIAQFIMWLIIFCISLKAMGYKLKEFIPAFVFVYLCSILIFMVGAWDQAHHYNLEPPLLALVLGMIIANLGNLPRWMDSGFRVEYYVKTGIVLLGATLPLTLIVWAGPIAIMQASIVAITTFVVIFFVGRKIGLDRRLCATLGAGGAVCGVSGAIAIAGAVGAKKEHAPIAITMVILWAIVMIFFLPLMSRSLHLNTGVAGAWIGTSEFADAAGFAAAESYGNLAGHVKGIPGSPDAAVWGFTLMKVVGRDIWIGIWAFIMAIISTTWWDRKTGTKPDPKEIWWRFPKFVLGFFLACLIMTLVASHYSLADYDKVLKPLLVGPIKALRTWAFIFCFFSIGLTTRFRELVSSGSKPFWAFSAGVVVNVTLGFILSTIVFAHYWQNLAR</sequence>
<evidence type="ECO:0000313" key="7">
    <source>
        <dbReference type="EMBL" id="VAW34893.1"/>
    </source>
</evidence>
<keyword evidence="2" id="KW-1003">Cell membrane</keyword>
<proteinExistence type="predicted"/>
<evidence type="ECO:0000256" key="1">
    <source>
        <dbReference type="ARBA" id="ARBA00004651"/>
    </source>
</evidence>
<organism evidence="7">
    <name type="scientific">hydrothermal vent metagenome</name>
    <dbReference type="NCBI Taxonomy" id="652676"/>
    <lineage>
        <taxon>unclassified sequences</taxon>
        <taxon>metagenomes</taxon>
        <taxon>ecological metagenomes</taxon>
    </lineage>
</organism>
<dbReference type="EMBL" id="UOEY01000011">
    <property type="protein sequence ID" value="VAW34893.1"/>
    <property type="molecule type" value="Genomic_DNA"/>
</dbReference>
<feature type="transmembrane region" description="Helical" evidence="6">
    <location>
        <begin position="409"/>
        <end position="425"/>
    </location>
</feature>
<feature type="transmembrane region" description="Helical" evidence="6">
    <location>
        <begin position="138"/>
        <end position="153"/>
    </location>
</feature>
<feature type="transmembrane region" description="Helical" evidence="6">
    <location>
        <begin position="369"/>
        <end position="389"/>
    </location>
</feature>
<evidence type="ECO:0000256" key="3">
    <source>
        <dbReference type="ARBA" id="ARBA00022692"/>
    </source>
</evidence>
<feature type="transmembrane region" description="Helical" evidence="6">
    <location>
        <begin position="191"/>
        <end position="209"/>
    </location>
</feature>
<feature type="transmembrane region" description="Helical" evidence="6">
    <location>
        <begin position="106"/>
        <end position="126"/>
    </location>
</feature>
<feature type="transmembrane region" description="Helical" evidence="6">
    <location>
        <begin position="78"/>
        <end position="99"/>
    </location>
</feature>
<feature type="transmembrane region" description="Helical" evidence="6">
    <location>
        <begin position="332"/>
        <end position="349"/>
    </location>
</feature>
<feature type="transmembrane region" description="Helical" evidence="6">
    <location>
        <begin position="248"/>
        <end position="268"/>
    </location>
</feature>
<evidence type="ECO:0000256" key="5">
    <source>
        <dbReference type="ARBA" id="ARBA00023136"/>
    </source>
</evidence>
<feature type="transmembrane region" description="Helical" evidence="6">
    <location>
        <begin position="32"/>
        <end position="58"/>
    </location>
</feature>
<dbReference type="GO" id="GO:0005886">
    <property type="term" value="C:plasma membrane"/>
    <property type="evidence" value="ECO:0007669"/>
    <property type="project" value="UniProtKB-SubCell"/>
</dbReference>
<feature type="transmembrane region" description="Helical" evidence="6">
    <location>
        <begin position="165"/>
        <end position="185"/>
    </location>
</feature>
<feature type="transmembrane region" description="Helical" evidence="6">
    <location>
        <begin position="221"/>
        <end position="242"/>
    </location>
</feature>
<evidence type="ECO:0000256" key="6">
    <source>
        <dbReference type="SAM" id="Phobius"/>
    </source>
</evidence>
<name>A0A3B0V3E3_9ZZZZ</name>
<evidence type="ECO:0000256" key="4">
    <source>
        <dbReference type="ARBA" id="ARBA00022989"/>
    </source>
</evidence>